<dbReference type="InterPro" id="IPR036591">
    <property type="entry name" value="YggU-like_sf"/>
</dbReference>
<dbReference type="OrthoDB" id="3176309at2"/>
<dbReference type="RefSeq" id="WP_091770068.1">
    <property type="nucleotide sequence ID" value="NZ_FNHG01000010.1"/>
</dbReference>
<dbReference type="PANTHER" id="PTHR13420:SF7">
    <property type="entry name" value="UPF0235 PROTEIN C15ORF40"/>
    <property type="match status" value="1"/>
</dbReference>
<reference evidence="3 4" key="1">
    <citation type="submission" date="2016-10" db="EMBL/GenBank/DDBJ databases">
        <authorList>
            <person name="de Groot N.N."/>
        </authorList>
    </citation>
    <scope>NUCLEOTIDE SEQUENCE [LARGE SCALE GENOMIC DNA]</scope>
    <source>
        <strain evidence="3 4">DSM 16077</strain>
    </source>
</reference>
<protein>
    <recommendedName>
        <fullName evidence="2">UPF0235 protein SAMN04488568_110108</fullName>
    </recommendedName>
</protein>
<organism evidence="3 4">
    <name type="scientific">Maricaulis salignorans</name>
    <dbReference type="NCBI Taxonomy" id="144026"/>
    <lineage>
        <taxon>Bacteria</taxon>
        <taxon>Pseudomonadati</taxon>
        <taxon>Pseudomonadota</taxon>
        <taxon>Alphaproteobacteria</taxon>
        <taxon>Maricaulales</taxon>
        <taxon>Maricaulaceae</taxon>
        <taxon>Maricaulis</taxon>
    </lineage>
</organism>
<dbReference type="AlphaFoldDB" id="A0A1G9SXH9"/>
<evidence type="ECO:0000256" key="2">
    <source>
        <dbReference type="HAMAP-Rule" id="MF_00634"/>
    </source>
</evidence>
<dbReference type="GO" id="GO:0005737">
    <property type="term" value="C:cytoplasm"/>
    <property type="evidence" value="ECO:0007669"/>
    <property type="project" value="TreeGrafter"/>
</dbReference>
<dbReference type="EMBL" id="FNHG01000010">
    <property type="protein sequence ID" value="SDM40141.1"/>
    <property type="molecule type" value="Genomic_DNA"/>
</dbReference>
<evidence type="ECO:0000313" key="4">
    <source>
        <dbReference type="Proteomes" id="UP000199759"/>
    </source>
</evidence>
<accession>A0A1G9SXH9</accession>
<dbReference type="Proteomes" id="UP000199759">
    <property type="component" value="Unassembled WGS sequence"/>
</dbReference>
<gene>
    <name evidence="3" type="ORF">SAMN04488568_110108</name>
</gene>
<dbReference type="Pfam" id="PF02594">
    <property type="entry name" value="DUF167"/>
    <property type="match status" value="1"/>
</dbReference>
<keyword evidence="4" id="KW-1185">Reference proteome</keyword>
<dbReference type="SMART" id="SM01152">
    <property type="entry name" value="DUF167"/>
    <property type="match status" value="1"/>
</dbReference>
<evidence type="ECO:0000313" key="3">
    <source>
        <dbReference type="EMBL" id="SDM40141.1"/>
    </source>
</evidence>
<dbReference type="NCBIfam" id="TIGR00251">
    <property type="entry name" value="DUF167 family protein"/>
    <property type="match status" value="1"/>
</dbReference>
<dbReference type="SUPFAM" id="SSF69786">
    <property type="entry name" value="YggU-like"/>
    <property type="match status" value="1"/>
</dbReference>
<proteinExistence type="inferred from homology"/>
<name>A0A1G9SXH9_9PROT</name>
<dbReference type="STRING" id="144026.SAMN04488568_110108"/>
<sequence length="108" mass="11710">MSQAWIEDETGLTLRIRLTPNASRDAVEGFAETADGLCHLGVRVRAVPEKGKANKALIAVLSQFLDLPKRDIDVIRGMTSRLKTVRVAADAGDRARVAGRLGGVEDER</sequence>
<comment type="similarity">
    <text evidence="1 2">Belongs to the UPF0235 family.</text>
</comment>
<dbReference type="Gene3D" id="3.30.1200.10">
    <property type="entry name" value="YggU-like"/>
    <property type="match status" value="1"/>
</dbReference>
<dbReference type="InterPro" id="IPR003746">
    <property type="entry name" value="DUF167"/>
</dbReference>
<dbReference type="PANTHER" id="PTHR13420">
    <property type="entry name" value="UPF0235 PROTEIN C15ORF40"/>
    <property type="match status" value="1"/>
</dbReference>
<evidence type="ECO:0000256" key="1">
    <source>
        <dbReference type="ARBA" id="ARBA00010364"/>
    </source>
</evidence>
<dbReference type="HAMAP" id="MF_00634">
    <property type="entry name" value="UPF0235"/>
    <property type="match status" value="1"/>
</dbReference>